<evidence type="ECO:0000313" key="5">
    <source>
        <dbReference type="EMBL" id="VTZ63686.1"/>
    </source>
</evidence>
<dbReference type="Pfam" id="PF00171">
    <property type="entry name" value="Aldedh"/>
    <property type="match status" value="1"/>
</dbReference>
<keyword evidence="1" id="KW-0560">Oxidoreductase</keyword>
<dbReference type="InterPro" id="IPR016163">
    <property type="entry name" value="Ald_DH_C"/>
</dbReference>
<evidence type="ECO:0000313" key="6">
    <source>
        <dbReference type="Proteomes" id="UP000507954"/>
    </source>
</evidence>
<dbReference type="PANTHER" id="PTHR43111:SF1">
    <property type="entry name" value="ALDEHYDE DEHYDROGENASE B-RELATED"/>
    <property type="match status" value="1"/>
</dbReference>
<dbReference type="AlphaFoldDB" id="A0A508X291"/>
<dbReference type="Gene3D" id="3.40.309.10">
    <property type="entry name" value="Aldehyde Dehydrogenase, Chain A, domain 2"/>
    <property type="match status" value="1"/>
</dbReference>
<evidence type="ECO:0000256" key="1">
    <source>
        <dbReference type="ARBA" id="ARBA00023002"/>
    </source>
</evidence>
<dbReference type="SUPFAM" id="SSF54637">
    <property type="entry name" value="Thioesterase/thiol ester dehydrase-isomerase"/>
    <property type="match status" value="1"/>
</dbReference>
<dbReference type="RefSeq" id="WP_101805975.1">
    <property type="nucleotide sequence ID" value="NZ_CABFNB010000119.1"/>
</dbReference>
<sequence length="688" mass="73637">MGMVTDRPRRLESYVAGVWVRGDKDGVTLCDAATGAPVALVDSTGIDFAAALAYGREKGGPALRRMSLHERAMMLKMLAQALMERKEEFYALSTATGATRPDSWIDIEGGIGTLFSYASKARRELPNSRVLLDGDVEPLSRDGTFSAQHMLTPLQGIAVHINAFNFPCWGMLEKLAPTLIAGMPAIIKPASQTAYLAELLVRRIIETGLLPQGALQLVCGSAGDLLDHAGDQDVVTFTGSSATGRMLKAHPAILKNSVRFTMEADSLNAAVLGLDAAPGTEEFDLFVREVFREMTSKAGQKCTAIRRVIVPRAHCDALVAALGERFARLPLGAPADENVQMGPLASLGQREEVRARIRDLAAEAEIVAGDPTRPQLVSGDAEAGAFLSPVLLYCDRPSAARAVHDIEAFGPVSTVMPYETTDDAIELVRRGKGSLVTSVFTNDPDTAQELVIGMAPFHGRVLIGNRLSAKSSTGHGSPLPGLVHGGPGRAGGGEELGGMRGVKHYMQRTAVQGPPGLISAVMGRWIKGAPGRHESEHPFRKSLAELRTGDQLVTGTRVVTLEDIEHFADFTGDTFYAHMDEEAARANPFFDGRVAHGYLVVSLAAGLFVDPAPGPVLANYGVDGLRFLAPVYPGDALQVRLTCKEISPRMNTEYGEVRWDCCVTNQTGATVAQYDVLTMVAKARGEEK</sequence>
<protein>
    <submittedName>
        <fullName evidence="5">Fused aldehyde dehydrogenase enoyl-CoA hydratase</fullName>
    </submittedName>
</protein>
<evidence type="ECO:0000259" key="3">
    <source>
        <dbReference type="Pfam" id="PF00171"/>
    </source>
</evidence>
<dbReference type="SUPFAM" id="SSF53720">
    <property type="entry name" value="ALDH-like"/>
    <property type="match status" value="1"/>
</dbReference>
<feature type="domain" description="MaoC-like" evidence="4">
    <location>
        <begin position="555"/>
        <end position="657"/>
    </location>
</feature>
<dbReference type="InterPro" id="IPR016162">
    <property type="entry name" value="Ald_DH_N"/>
</dbReference>
<gene>
    <name evidence="5" type="primary">maoC</name>
    <name evidence="5" type="ORF">EMEDMD4_510063</name>
</gene>
<dbReference type="InterPro" id="IPR029069">
    <property type="entry name" value="HotDog_dom_sf"/>
</dbReference>
<dbReference type="InterPro" id="IPR011966">
    <property type="entry name" value="PaaN-DH"/>
</dbReference>
<name>A0A508X291_9HYPH</name>
<evidence type="ECO:0000256" key="2">
    <source>
        <dbReference type="SAM" id="MobiDB-lite"/>
    </source>
</evidence>
<dbReference type="PANTHER" id="PTHR43111">
    <property type="entry name" value="ALDEHYDE DEHYDROGENASE B-RELATED"/>
    <property type="match status" value="1"/>
</dbReference>
<feature type="domain" description="Aldehyde dehydrogenase" evidence="3">
    <location>
        <begin position="19"/>
        <end position="505"/>
    </location>
</feature>
<organism evidence="5 6">
    <name type="scientific">Sinorhizobium medicae</name>
    <dbReference type="NCBI Taxonomy" id="110321"/>
    <lineage>
        <taxon>Bacteria</taxon>
        <taxon>Pseudomonadati</taxon>
        <taxon>Pseudomonadota</taxon>
        <taxon>Alphaproteobacteria</taxon>
        <taxon>Hyphomicrobiales</taxon>
        <taxon>Rhizobiaceae</taxon>
        <taxon>Sinorhizobium/Ensifer group</taxon>
        <taxon>Sinorhizobium</taxon>
    </lineage>
</organism>
<accession>A0A508X291</accession>
<dbReference type="GO" id="GO:0016620">
    <property type="term" value="F:oxidoreductase activity, acting on the aldehyde or oxo group of donors, NAD or NADP as acceptor"/>
    <property type="evidence" value="ECO:0007669"/>
    <property type="project" value="InterPro"/>
</dbReference>
<evidence type="ECO:0000259" key="4">
    <source>
        <dbReference type="Pfam" id="PF01575"/>
    </source>
</evidence>
<feature type="compositionally biased region" description="Gly residues" evidence="2">
    <location>
        <begin position="483"/>
        <end position="495"/>
    </location>
</feature>
<dbReference type="CDD" id="cd03452">
    <property type="entry name" value="MaoC_C"/>
    <property type="match status" value="1"/>
</dbReference>
<dbReference type="InterPro" id="IPR016161">
    <property type="entry name" value="Ald_DH/histidinol_DH"/>
</dbReference>
<feature type="region of interest" description="Disordered" evidence="2">
    <location>
        <begin position="470"/>
        <end position="495"/>
    </location>
</feature>
<dbReference type="Proteomes" id="UP000507954">
    <property type="component" value="Unassembled WGS sequence"/>
</dbReference>
<dbReference type="Gene3D" id="3.10.129.10">
    <property type="entry name" value="Hotdog Thioesterase"/>
    <property type="match status" value="1"/>
</dbReference>
<dbReference type="InterPro" id="IPR002539">
    <property type="entry name" value="MaoC-like_dom"/>
</dbReference>
<dbReference type="EMBL" id="CABFNB010000119">
    <property type="protein sequence ID" value="VTZ63686.1"/>
    <property type="molecule type" value="Genomic_DNA"/>
</dbReference>
<dbReference type="Pfam" id="PF01575">
    <property type="entry name" value="MaoC_dehydratas"/>
    <property type="match status" value="1"/>
</dbReference>
<dbReference type="InterPro" id="IPR015590">
    <property type="entry name" value="Aldehyde_DH_dom"/>
</dbReference>
<dbReference type="NCBIfam" id="NF008868">
    <property type="entry name" value="PRK11903.1"/>
    <property type="match status" value="1"/>
</dbReference>
<reference evidence="5 6" key="1">
    <citation type="submission" date="2019-06" db="EMBL/GenBank/DDBJ databases">
        <authorList>
            <person name="Le Quere A."/>
            <person name="Colella S."/>
        </authorList>
    </citation>
    <scope>NUCLEOTIDE SEQUENCE [LARGE SCALE GENOMIC DNA]</scope>
    <source>
        <strain evidence="5">EmedicaeMD41</strain>
    </source>
</reference>
<dbReference type="CDD" id="cd07128">
    <property type="entry name" value="ALDH_MaoC-N"/>
    <property type="match status" value="1"/>
</dbReference>
<dbReference type="NCBIfam" id="TIGR02278">
    <property type="entry name" value="PaaN-DH"/>
    <property type="match status" value="1"/>
</dbReference>
<proteinExistence type="predicted"/>
<dbReference type="Gene3D" id="3.40.605.10">
    <property type="entry name" value="Aldehyde Dehydrogenase, Chain A, domain 1"/>
    <property type="match status" value="1"/>
</dbReference>